<evidence type="ECO:0000313" key="2">
    <source>
        <dbReference type="EMBL" id="MBW76677.1"/>
    </source>
</evidence>
<accession>A0A2M4DGI4</accession>
<feature type="chain" id="PRO_5014623778" evidence="1">
    <location>
        <begin position="23"/>
        <end position="111"/>
    </location>
</feature>
<reference evidence="2" key="1">
    <citation type="submission" date="2018-01" db="EMBL/GenBank/DDBJ databases">
        <title>An insight into the sialome of Amazonian anophelines.</title>
        <authorList>
            <person name="Ribeiro J.M."/>
            <person name="Scarpassa V."/>
            <person name="Calvo E."/>
        </authorList>
    </citation>
    <scope>NUCLEOTIDE SEQUENCE</scope>
</reference>
<dbReference type="AlphaFoldDB" id="A0A2M4DGI4"/>
<sequence length="111" mass="12676">MQHVRALLLLFLLKTIINYSKSGSRPTATTIRTRVRAHVFPTRTDLSFLFPCVSIHYRSLSHDDTFRQKRAKAPWLYPSSDNMFVDSISSQQCGMYRLYLSSSASQDSPGT</sequence>
<evidence type="ECO:0000256" key="1">
    <source>
        <dbReference type="SAM" id="SignalP"/>
    </source>
</evidence>
<proteinExistence type="predicted"/>
<dbReference type="EMBL" id="GGFL01012499">
    <property type="protein sequence ID" value="MBW76677.1"/>
    <property type="molecule type" value="Transcribed_RNA"/>
</dbReference>
<protein>
    <submittedName>
        <fullName evidence="2">Putative secreted protein</fullName>
    </submittedName>
</protein>
<keyword evidence="1" id="KW-0732">Signal</keyword>
<name>A0A2M4DGI4_ANODA</name>
<feature type="signal peptide" evidence="1">
    <location>
        <begin position="1"/>
        <end position="22"/>
    </location>
</feature>
<organism evidence="2">
    <name type="scientific">Anopheles darlingi</name>
    <name type="common">Mosquito</name>
    <dbReference type="NCBI Taxonomy" id="43151"/>
    <lineage>
        <taxon>Eukaryota</taxon>
        <taxon>Metazoa</taxon>
        <taxon>Ecdysozoa</taxon>
        <taxon>Arthropoda</taxon>
        <taxon>Hexapoda</taxon>
        <taxon>Insecta</taxon>
        <taxon>Pterygota</taxon>
        <taxon>Neoptera</taxon>
        <taxon>Endopterygota</taxon>
        <taxon>Diptera</taxon>
        <taxon>Nematocera</taxon>
        <taxon>Culicoidea</taxon>
        <taxon>Culicidae</taxon>
        <taxon>Anophelinae</taxon>
        <taxon>Anopheles</taxon>
    </lineage>
</organism>